<sequence>MSLKLLCACKVSEKTGVEELDSLLNEIQDFASTGKDGTIQGTFLVHSEFVQKYLGWKPFRNGDSEFHLNKNGQVCGLLRGDRYGKLFGSETMYFNGKKHGLEIIRSCGSQYGRTETYWRNGKKHGKSVQYGYTNYILREETYKDDVLDGEIQIFCEYTNRLLLKIKYKDGKPL</sequence>
<organism evidence="1 2">
    <name type="scientific">Port-miou virus</name>
    <dbReference type="NCBI Taxonomy" id="1733873"/>
    <lineage>
        <taxon>Viruses</taxon>
        <taxon>Varidnaviria</taxon>
        <taxon>Bamfordvirae</taxon>
        <taxon>Nucleocytoviricota</taxon>
        <taxon>Megaviricetes</taxon>
        <taxon>Pimascovirales</taxon>
        <taxon>Pimascovirales incertae sedis</taxon>
        <taxon>Marseilleviridae</taxon>
        <taxon>Losannavirus</taxon>
        <taxon>Losannavirus lausannense</taxon>
        <taxon>Lausannevirus</taxon>
    </lineage>
</organism>
<reference evidence="1" key="1">
    <citation type="journal article" date="2015" name="Genome Announc.">
        <title>Complete Genome Sequence of a New Member of the Marseilleviridae Recovered from the Brackish Submarine Spring in the Cassis Port-Miou Calanque, France.</title>
        <authorList>
            <person name="Doutre G."/>
            <person name="Arfib B."/>
            <person name="Rochette P."/>
            <person name="Claverie J.M."/>
            <person name="Bonin P."/>
            <person name="Abergel C."/>
        </authorList>
    </citation>
    <scope>NUCLEOTIDE SEQUENCE [LARGE SCALE GENOMIC DNA]</scope>
    <source>
        <strain evidence="1">1</strain>
    </source>
</reference>
<dbReference type="SUPFAM" id="SSF82185">
    <property type="entry name" value="Histone H3 K4-specific methyltransferase SET7/9 N-terminal domain"/>
    <property type="match status" value="1"/>
</dbReference>
<dbReference type="EMBL" id="KT428292">
    <property type="protein sequence ID" value="ALH06762.1"/>
    <property type="molecule type" value="Genomic_DNA"/>
</dbReference>
<proteinExistence type="predicted"/>
<name>A0A0N9PYR1_9VIRU</name>
<evidence type="ECO:0008006" key="3">
    <source>
        <dbReference type="Google" id="ProtNLM"/>
    </source>
</evidence>
<accession>A0A0N9PYR1</accession>
<dbReference type="Proteomes" id="UP000319438">
    <property type="component" value="Segment"/>
</dbReference>
<evidence type="ECO:0000313" key="2">
    <source>
        <dbReference type="Proteomes" id="UP000319438"/>
    </source>
</evidence>
<gene>
    <name evidence="1" type="ORF">PMV_064</name>
</gene>
<evidence type="ECO:0000313" key="1">
    <source>
        <dbReference type="EMBL" id="ALH06762.1"/>
    </source>
</evidence>
<protein>
    <recommendedName>
        <fullName evidence="3">MORN repeat-containing protein</fullName>
    </recommendedName>
</protein>